<evidence type="ECO:0000256" key="3">
    <source>
        <dbReference type="ARBA" id="ARBA00023163"/>
    </source>
</evidence>
<dbReference type="PANTHER" id="PTHR30154">
    <property type="entry name" value="LEUCINE-RESPONSIVE REGULATORY PROTEIN"/>
    <property type="match status" value="1"/>
</dbReference>
<dbReference type="GO" id="GO:0043200">
    <property type="term" value="P:response to amino acid"/>
    <property type="evidence" value="ECO:0007669"/>
    <property type="project" value="TreeGrafter"/>
</dbReference>
<dbReference type="GO" id="GO:0043565">
    <property type="term" value="F:sequence-specific DNA binding"/>
    <property type="evidence" value="ECO:0007669"/>
    <property type="project" value="InterPro"/>
</dbReference>
<feature type="domain" description="HTH asnC-type" evidence="4">
    <location>
        <begin position="5"/>
        <end position="66"/>
    </location>
</feature>
<dbReference type="Proteomes" id="UP000238007">
    <property type="component" value="Unassembled WGS sequence"/>
</dbReference>
<evidence type="ECO:0000256" key="2">
    <source>
        <dbReference type="ARBA" id="ARBA00023125"/>
    </source>
</evidence>
<keyword evidence="3" id="KW-0804">Transcription</keyword>
<dbReference type="InterPro" id="IPR000485">
    <property type="entry name" value="AsnC-type_HTH_dom"/>
</dbReference>
<dbReference type="OrthoDB" id="7847328at2"/>
<dbReference type="SUPFAM" id="SSF46785">
    <property type="entry name" value="Winged helix' DNA-binding domain"/>
    <property type="match status" value="1"/>
</dbReference>
<sequence length="153" mass="18059">MNHKLDQIDRALIRQLQRDERLSQRELAELVGLSQNACWRRLKLLEERGVISGQRVLINRRALGKNLVVFTMLRTRSHSKDWLTKFRRHVISIPDVVDFYRIGGDYDYMIKIVTEDMESFDSAYQRLIDTIELDAVTSYFAMEAIIEDRPFPV</sequence>
<dbReference type="PROSITE" id="PS50956">
    <property type="entry name" value="HTH_ASNC_2"/>
    <property type="match status" value="1"/>
</dbReference>
<dbReference type="GO" id="GO:0006355">
    <property type="term" value="P:regulation of DNA-templated transcription"/>
    <property type="evidence" value="ECO:0007669"/>
    <property type="project" value="UniProtKB-ARBA"/>
</dbReference>
<dbReference type="Pfam" id="PF13412">
    <property type="entry name" value="HTH_24"/>
    <property type="match status" value="1"/>
</dbReference>
<dbReference type="SMART" id="SM00344">
    <property type="entry name" value="HTH_ASNC"/>
    <property type="match status" value="1"/>
</dbReference>
<name>A0A2T0VXF7_9RHOB</name>
<keyword evidence="6" id="KW-1185">Reference proteome</keyword>
<keyword evidence="2" id="KW-0238">DNA-binding</keyword>
<proteinExistence type="predicted"/>
<dbReference type="InterPro" id="IPR011991">
    <property type="entry name" value="ArsR-like_HTH"/>
</dbReference>
<dbReference type="Gene3D" id="3.30.70.920">
    <property type="match status" value="1"/>
</dbReference>
<dbReference type="InterPro" id="IPR019888">
    <property type="entry name" value="Tscrpt_reg_AsnC-like"/>
</dbReference>
<dbReference type="RefSeq" id="WP_106358007.1">
    <property type="nucleotide sequence ID" value="NZ_PVTP01000007.1"/>
</dbReference>
<evidence type="ECO:0000256" key="1">
    <source>
        <dbReference type="ARBA" id="ARBA00023015"/>
    </source>
</evidence>
<dbReference type="InterPro" id="IPR019887">
    <property type="entry name" value="Tscrpt_reg_AsnC/Lrp_C"/>
</dbReference>
<dbReference type="GO" id="GO:0005829">
    <property type="term" value="C:cytosol"/>
    <property type="evidence" value="ECO:0007669"/>
    <property type="project" value="TreeGrafter"/>
</dbReference>
<dbReference type="SUPFAM" id="SSF54909">
    <property type="entry name" value="Dimeric alpha+beta barrel"/>
    <property type="match status" value="1"/>
</dbReference>
<dbReference type="PANTHER" id="PTHR30154:SF17">
    <property type="entry name" value="DNA-BINDING TRANSCRIPTIONAL ACTIVATOR DECR"/>
    <property type="match status" value="1"/>
</dbReference>
<dbReference type="EMBL" id="PVTP01000007">
    <property type="protein sequence ID" value="PRY76829.1"/>
    <property type="molecule type" value="Genomic_DNA"/>
</dbReference>
<protein>
    <submittedName>
        <fullName evidence="5">Lrp/AsnC family transcriptional regulator</fullName>
    </submittedName>
</protein>
<evidence type="ECO:0000313" key="6">
    <source>
        <dbReference type="Proteomes" id="UP000238007"/>
    </source>
</evidence>
<evidence type="ECO:0000313" key="5">
    <source>
        <dbReference type="EMBL" id="PRY76829.1"/>
    </source>
</evidence>
<dbReference type="PRINTS" id="PR00033">
    <property type="entry name" value="HTHASNC"/>
</dbReference>
<dbReference type="Gene3D" id="1.10.10.10">
    <property type="entry name" value="Winged helix-like DNA-binding domain superfamily/Winged helix DNA-binding domain"/>
    <property type="match status" value="1"/>
</dbReference>
<organism evidence="5 6">
    <name type="scientific">Yoonia maritima</name>
    <dbReference type="NCBI Taxonomy" id="1435347"/>
    <lineage>
        <taxon>Bacteria</taxon>
        <taxon>Pseudomonadati</taxon>
        <taxon>Pseudomonadota</taxon>
        <taxon>Alphaproteobacteria</taxon>
        <taxon>Rhodobacterales</taxon>
        <taxon>Paracoccaceae</taxon>
        <taxon>Yoonia</taxon>
    </lineage>
</organism>
<dbReference type="CDD" id="cd00090">
    <property type="entry name" value="HTH_ARSR"/>
    <property type="match status" value="1"/>
</dbReference>
<dbReference type="InterPro" id="IPR036390">
    <property type="entry name" value="WH_DNA-bd_sf"/>
</dbReference>
<dbReference type="InterPro" id="IPR019885">
    <property type="entry name" value="Tscrpt_reg_HTH_AsnC-type_CS"/>
</dbReference>
<evidence type="ECO:0000259" key="4">
    <source>
        <dbReference type="PROSITE" id="PS50956"/>
    </source>
</evidence>
<comment type="caution">
    <text evidence="5">The sequence shown here is derived from an EMBL/GenBank/DDBJ whole genome shotgun (WGS) entry which is preliminary data.</text>
</comment>
<dbReference type="InterPro" id="IPR036388">
    <property type="entry name" value="WH-like_DNA-bd_sf"/>
</dbReference>
<dbReference type="Pfam" id="PF01037">
    <property type="entry name" value="AsnC_trans_reg"/>
    <property type="match status" value="1"/>
</dbReference>
<keyword evidence="1" id="KW-0805">Transcription regulation</keyword>
<accession>A0A2T0VXF7</accession>
<dbReference type="PROSITE" id="PS00519">
    <property type="entry name" value="HTH_ASNC_1"/>
    <property type="match status" value="1"/>
</dbReference>
<gene>
    <name evidence="5" type="ORF">CLV80_1075</name>
</gene>
<dbReference type="AlphaFoldDB" id="A0A2T0VXF7"/>
<dbReference type="InterPro" id="IPR011008">
    <property type="entry name" value="Dimeric_a/b-barrel"/>
</dbReference>
<reference evidence="5 6" key="1">
    <citation type="submission" date="2018-03" db="EMBL/GenBank/DDBJ databases">
        <title>Genomic Encyclopedia of Archaeal and Bacterial Type Strains, Phase II (KMG-II): from individual species to whole genera.</title>
        <authorList>
            <person name="Goeker M."/>
        </authorList>
    </citation>
    <scope>NUCLEOTIDE SEQUENCE [LARGE SCALE GENOMIC DNA]</scope>
    <source>
        <strain evidence="5 6">DSM 101533</strain>
    </source>
</reference>